<dbReference type="InterPro" id="IPR011473">
    <property type="entry name" value="DUF1579"/>
</dbReference>
<gene>
    <name evidence="2" type="ORF">GO495_08865</name>
</gene>
<dbReference type="AlphaFoldDB" id="A0A6N8J622"/>
<evidence type="ECO:0000256" key="1">
    <source>
        <dbReference type="SAM" id="SignalP"/>
    </source>
</evidence>
<keyword evidence="1" id="KW-0732">Signal</keyword>
<feature type="chain" id="PRO_5026788755" evidence="1">
    <location>
        <begin position="20"/>
        <end position="191"/>
    </location>
</feature>
<comment type="caution">
    <text evidence="2">The sequence shown here is derived from an EMBL/GenBank/DDBJ whole genome shotgun (WGS) entry which is preliminary data.</text>
</comment>
<evidence type="ECO:0000313" key="2">
    <source>
        <dbReference type="EMBL" id="MVT40687.1"/>
    </source>
</evidence>
<dbReference type="EMBL" id="WRXO01000002">
    <property type="protein sequence ID" value="MVT40687.1"/>
    <property type="molecule type" value="Genomic_DNA"/>
</dbReference>
<feature type="signal peptide" evidence="1">
    <location>
        <begin position="1"/>
        <end position="19"/>
    </location>
</feature>
<evidence type="ECO:0000313" key="3">
    <source>
        <dbReference type="Proteomes" id="UP000468388"/>
    </source>
</evidence>
<organism evidence="2 3">
    <name type="scientific">Chitinophaga oryziterrae</name>
    <dbReference type="NCBI Taxonomy" id="1031224"/>
    <lineage>
        <taxon>Bacteria</taxon>
        <taxon>Pseudomonadati</taxon>
        <taxon>Bacteroidota</taxon>
        <taxon>Chitinophagia</taxon>
        <taxon>Chitinophagales</taxon>
        <taxon>Chitinophagaceae</taxon>
        <taxon>Chitinophaga</taxon>
    </lineage>
</organism>
<dbReference type="Pfam" id="PF07617">
    <property type="entry name" value="DUF1579"/>
    <property type="match status" value="1"/>
</dbReference>
<proteinExistence type="predicted"/>
<dbReference type="Proteomes" id="UP000468388">
    <property type="component" value="Unassembled WGS sequence"/>
</dbReference>
<dbReference type="OrthoDB" id="277821at2"/>
<protein>
    <submittedName>
        <fullName evidence="2">DUF1579 domain-containing protein</fullName>
    </submittedName>
</protein>
<keyword evidence="3" id="KW-1185">Reference proteome</keyword>
<reference evidence="2 3" key="1">
    <citation type="submission" date="2019-12" db="EMBL/GenBank/DDBJ databases">
        <title>The draft genomic sequence of strain Chitinophaga oryziterrae JCM 16595.</title>
        <authorList>
            <person name="Zhang X."/>
        </authorList>
    </citation>
    <scope>NUCLEOTIDE SEQUENCE [LARGE SCALE GENOMIC DNA]</scope>
    <source>
        <strain evidence="2 3">JCM 16595</strain>
    </source>
</reference>
<accession>A0A6N8J622</accession>
<sequence>MKRLLLFVTAILPFFHAKAQNADQQAAQKAWTEYMTPGEIHRMLAKDDGEWTYDLTYWMTPGATPTSSTGTTENKMVLGGRYQESVHKGNMEGMPFEGHSLLGYDNAKKIFQNTWADNMGTGIMLMEGKWDDATKTITLTGKSYDPMLGKDVEMRQVYKIVDDDHHTLEMYTPVAGKEFKNMEIRYTRKKM</sequence>
<dbReference type="RefSeq" id="WP_157299326.1">
    <property type="nucleotide sequence ID" value="NZ_BAAAZB010000010.1"/>
</dbReference>
<name>A0A6N8J622_9BACT</name>